<accession>A0A9W8UNH9</accession>
<dbReference type="EMBL" id="JAJHUN010000007">
    <property type="protein sequence ID" value="KAJ4154835.1"/>
    <property type="molecule type" value="Genomic_DNA"/>
</dbReference>
<dbReference type="PANTHER" id="PTHR31845">
    <property type="entry name" value="FINGER DOMAIN PROTEIN, PUTATIVE-RELATED"/>
    <property type="match status" value="1"/>
</dbReference>
<protein>
    <recommendedName>
        <fullName evidence="9">Zn(2)-C6 fungal-type domain-containing protein</fullName>
    </recommendedName>
</protein>
<proteinExistence type="predicted"/>
<evidence type="ECO:0008006" key="9">
    <source>
        <dbReference type="Google" id="ProtNLM"/>
    </source>
</evidence>
<dbReference type="Gene3D" id="4.10.240.10">
    <property type="entry name" value="Zn(2)-C6 fungal-type DNA-binding domain"/>
    <property type="match status" value="1"/>
</dbReference>
<dbReference type="KEGG" id="amus:LMH87_000110"/>
<dbReference type="PANTHER" id="PTHR31845:SF10">
    <property type="entry name" value="ZN(II)2CYS6 TRANSCRIPTION FACTOR (EUROFUNG)"/>
    <property type="match status" value="1"/>
</dbReference>
<dbReference type="CDD" id="cd12148">
    <property type="entry name" value="fungal_TF_MHR"/>
    <property type="match status" value="1"/>
</dbReference>
<keyword evidence="5" id="KW-0539">Nucleus</keyword>
<reference evidence="7" key="1">
    <citation type="journal article" date="2023" name="Access Microbiol">
        <title>De-novo genome assembly for Akanthomyces muscarius, a biocontrol agent of insect agricultural pests.</title>
        <authorList>
            <person name="Erdos Z."/>
            <person name="Studholme D.J."/>
            <person name="Raymond B."/>
            <person name="Sharma M."/>
        </authorList>
    </citation>
    <scope>NUCLEOTIDE SEQUENCE</scope>
    <source>
        <strain evidence="7">Ve6</strain>
    </source>
</reference>
<gene>
    <name evidence="7" type="ORF">LMH87_000110</name>
</gene>
<dbReference type="AlphaFoldDB" id="A0A9W8UNH9"/>
<dbReference type="GeneID" id="80887269"/>
<keyword evidence="3" id="KW-0238">DNA-binding</keyword>
<dbReference type="SUPFAM" id="SSF57701">
    <property type="entry name" value="Zn2/Cys6 DNA-binding domain"/>
    <property type="match status" value="1"/>
</dbReference>
<dbReference type="InterPro" id="IPR036864">
    <property type="entry name" value="Zn2-C6_fun-type_DNA-bd_sf"/>
</dbReference>
<name>A0A9W8UNH9_AKAMU</name>
<evidence type="ECO:0000256" key="1">
    <source>
        <dbReference type="ARBA" id="ARBA00004123"/>
    </source>
</evidence>
<sequence length="612" mass="69217">MARQAGDGAARKACRPCATAKVRCTWSRSEAAAPRTKTPICDRCLRLEKSCTAQVSSAKAAPVPRTRFGQLEQKVEDLFQSLQQSQDTSRKQLPAVNTPAQSTAKFMQSPVSTFKKTEVNERDGVLPAPHLLISTEVQAPDNALWPSDDQANALLTIYTSIIGDLFPFVASPDLPAAEFRSTRPFLFKAMVMAASYHNRELQKRRARDFTISLTNCMLLEGYKSFDALQGLLVHISWYQCHVKRNSQLTNLLQLAIAALADLELNKPVHANDRRKLVYDVTRSSYGFTSETRELTNDERRALLGCYYLSSTASTVYRKIDALRFSQHMEDALEHLLASQERESDVLLYYLVRLQQIVQNITQAVPYDEPHAPHTCGAPLVMHIKMLDKSLSDFQSSLPASLRHHGHLLMHLSTARIFLYEVSLYDAPWQGTLPHQRLDGLWSCVEAMHSFFKIFCAMPNESYITIPYALWGQLSHALLTSSRVCLVNIVGWDKSMMDSDKKFLPILDTVMNKLDASQKYAKMAWLGEADDAILERIISKFGWMRKWFEEHAGGQSTTGHETAPADANIIKHGMQEIQESILMDSRFWEEIMAEYQILPETFMANSIPEPVLY</sequence>
<evidence type="ECO:0000256" key="4">
    <source>
        <dbReference type="ARBA" id="ARBA00023163"/>
    </source>
</evidence>
<dbReference type="CDD" id="cd00067">
    <property type="entry name" value="GAL4"/>
    <property type="match status" value="1"/>
</dbReference>
<evidence type="ECO:0000256" key="6">
    <source>
        <dbReference type="SAM" id="MobiDB-lite"/>
    </source>
</evidence>
<keyword evidence="8" id="KW-1185">Reference proteome</keyword>
<organism evidence="7 8">
    <name type="scientific">Akanthomyces muscarius</name>
    <name type="common">Entomopathogenic fungus</name>
    <name type="synonym">Lecanicillium muscarium</name>
    <dbReference type="NCBI Taxonomy" id="2231603"/>
    <lineage>
        <taxon>Eukaryota</taxon>
        <taxon>Fungi</taxon>
        <taxon>Dikarya</taxon>
        <taxon>Ascomycota</taxon>
        <taxon>Pezizomycotina</taxon>
        <taxon>Sordariomycetes</taxon>
        <taxon>Hypocreomycetidae</taxon>
        <taxon>Hypocreales</taxon>
        <taxon>Cordycipitaceae</taxon>
        <taxon>Akanthomyces</taxon>
    </lineage>
</organism>
<dbReference type="InterPro" id="IPR001138">
    <property type="entry name" value="Zn2Cys6_DnaBD"/>
</dbReference>
<evidence type="ECO:0000256" key="5">
    <source>
        <dbReference type="ARBA" id="ARBA00023242"/>
    </source>
</evidence>
<dbReference type="GO" id="GO:0008270">
    <property type="term" value="F:zinc ion binding"/>
    <property type="evidence" value="ECO:0007669"/>
    <property type="project" value="InterPro"/>
</dbReference>
<evidence type="ECO:0000256" key="2">
    <source>
        <dbReference type="ARBA" id="ARBA00023015"/>
    </source>
</evidence>
<feature type="region of interest" description="Disordered" evidence="6">
    <location>
        <begin position="82"/>
        <end position="104"/>
    </location>
</feature>
<keyword evidence="4" id="KW-0804">Transcription</keyword>
<keyword evidence="2" id="KW-0805">Transcription regulation</keyword>
<comment type="subcellular location">
    <subcellularLocation>
        <location evidence="1">Nucleus</location>
    </subcellularLocation>
</comment>
<dbReference type="GO" id="GO:0005634">
    <property type="term" value="C:nucleus"/>
    <property type="evidence" value="ECO:0007669"/>
    <property type="project" value="UniProtKB-SubCell"/>
</dbReference>
<evidence type="ECO:0000313" key="7">
    <source>
        <dbReference type="EMBL" id="KAJ4154835.1"/>
    </source>
</evidence>
<dbReference type="GO" id="GO:0000981">
    <property type="term" value="F:DNA-binding transcription factor activity, RNA polymerase II-specific"/>
    <property type="evidence" value="ECO:0007669"/>
    <property type="project" value="InterPro"/>
</dbReference>
<evidence type="ECO:0000313" key="8">
    <source>
        <dbReference type="Proteomes" id="UP001144673"/>
    </source>
</evidence>
<dbReference type="InterPro" id="IPR051089">
    <property type="entry name" value="prtT"/>
</dbReference>
<dbReference type="RefSeq" id="XP_056054959.1">
    <property type="nucleotide sequence ID" value="XM_056197964.1"/>
</dbReference>
<comment type="caution">
    <text evidence="7">The sequence shown here is derived from an EMBL/GenBank/DDBJ whole genome shotgun (WGS) entry which is preliminary data.</text>
</comment>
<evidence type="ECO:0000256" key="3">
    <source>
        <dbReference type="ARBA" id="ARBA00023125"/>
    </source>
</evidence>
<dbReference type="GO" id="GO:0000976">
    <property type="term" value="F:transcription cis-regulatory region binding"/>
    <property type="evidence" value="ECO:0007669"/>
    <property type="project" value="TreeGrafter"/>
</dbReference>
<dbReference type="Proteomes" id="UP001144673">
    <property type="component" value="Chromosome 6"/>
</dbReference>